<comment type="caution">
    <text evidence="9">The sequence shown here is derived from an EMBL/GenBank/DDBJ whole genome shotgun (WGS) entry which is preliminary data.</text>
</comment>
<evidence type="ECO:0000313" key="10">
    <source>
        <dbReference type="Proteomes" id="UP000790347"/>
    </source>
</evidence>
<dbReference type="InterPro" id="IPR020846">
    <property type="entry name" value="MFS_dom"/>
</dbReference>
<dbReference type="EMBL" id="SDOV01000008">
    <property type="protein sequence ID" value="KAH7637918.1"/>
    <property type="molecule type" value="Genomic_DNA"/>
</dbReference>
<feature type="transmembrane region" description="Helical" evidence="6">
    <location>
        <begin position="385"/>
        <end position="407"/>
    </location>
</feature>
<feature type="transmembrane region" description="Helical" evidence="6">
    <location>
        <begin position="447"/>
        <end position="468"/>
    </location>
</feature>
<evidence type="ECO:0000256" key="3">
    <source>
        <dbReference type="ARBA" id="ARBA00022692"/>
    </source>
</evidence>
<comment type="subcellular location">
    <subcellularLocation>
        <location evidence="1">Membrane</location>
        <topology evidence="1">Multi-pass membrane protein</topology>
    </subcellularLocation>
</comment>
<evidence type="ECO:0000256" key="6">
    <source>
        <dbReference type="SAM" id="Phobius"/>
    </source>
</evidence>
<dbReference type="GO" id="GO:0022857">
    <property type="term" value="F:transmembrane transporter activity"/>
    <property type="evidence" value="ECO:0007669"/>
    <property type="project" value="InterPro"/>
</dbReference>
<keyword evidence="5 6" id="KW-0472">Membrane</keyword>
<dbReference type="OrthoDB" id="410267at2759"/>
<keyword evidence="10" id="KW-1185">Reference proteome</keyword>
<dbReference type="InterPro" id="IPR052983">
    <property type="entry name" value="MFS_Riboflavin_Transporter"/>
</dbReference>
<keyword evidence="2" id="KW-0813">Transport</keyword>
<dbReference type="Gene3D" id="1.20.1250.20">
    <property type="entry name" value="MFS general substrate transporter like domains"/>
    <property type="match status" value="2"/>
</dbReference>
<dbReference type="Proteomes" id="UP000790347">
    <property type="component" value="Unassembled WGS sequence"/>
</dbReference>
<dbReference type="AlphaFoldDB" id="A0A922HRS9"/>
<evidence type="ECO:0000256" key="2">
    <source>
        <dbReference type="ARBA" id="ARBA00022448"/>
    </source>
</evidence>
<dbReference type="InterPro" id="IPR036259">
    <property type="entry name" value="MFS_trans_sf"/>
</dbReference>
<evidence type="ECO:0000313" key="8">
    <source>
        <dbReference type="EMBL" id="KAH7637918.1"/>
    </source>
</evidence>
<organism evidence="9 10">
    <name type="scientific">Dermatophagoides farinae</name>
    <name type="common">American house dust mite</name>
    <dbReference type="NCBI Taxonomy" id="6954"/>
    <lineage>
        <taxon>Eukaryota</taxon>
        <taxon>Metazoa</taxon>
        <taxon>Ecdysozoa</taxon>
        <taxon>Arthropoda</taxon>
        <taxon>Chelicerata</taxon>
        <taxon>Arachnida</taxon>
        <taxon>Acari</taxon>
        <taxon>Acariformes</taxon>
        <taxon>Sarcoptiformes</taxon>
        <taxon>Astigmata</taxon>
        <taxon>Psoroptidia</taxon>
        <taxon>Analgoidea</taxon>
        <taxon>Pyroglyphidae</taxon>
        <taxon>Dermatophagoidinae</taxon>
        <taxon>Dermatophagoides</taxon>
    </lineage>
</organism>
<evidence type="ECO:0000256" key="1">
    <source>
        <dbReference type="ARBA" id="ARBA00004141"/>
    </source>
</evidence>
<evidence type="ECO:0000256" key="5">
    <source>
        <dbReference type="ARBA" id="ARBA00023136"/>
    </source>
</evidence>
<gene>
    <name evidence="9" type="ORF">DERF_012258</name>
    <name evidence="8" type="ORF">HUG17_9022</name>
</gene>
<feature type="transmembrane region" description="Helical" evidence="6">
    <location>
        <begin position="83"/>
        <end position="101"/>
    </location>
</feature>
<evidence type="ECO:0000259" key="7">
    <source>
        <dbReference type="PROSITE" id="PS50850"/>
    </source>
</evidence>
<evidence type="ECO:0000313" key="9">
    <source>
        <dbReference type="EMBL" id="KAH9501411.1"/>
    </source>
</evidence>
<evidence type="ECO:0000256" key="4">
    <source>
        <dbReference type="ARBA" id="ARBA00022989"/>
    </source>
</evidence>
<dbReference type="Proteomes" id="UP000828236">
    <property type="component" value="Unassembled WGS sequence"/>
</dbReference>
<dbReference type="PANTHER" id="PTHR43385">
    <property type="entry name" value="RIBOFLAVIN TRANSPORTER RIBJ"/>
    <property type="match status" value="1"/>
</dbReference>
<keyword evidence="4 6" id="KW-1133">Transmembrane helix</keyword>
<reference evidence="8" key="2">
    <citation type="submission" date="2020-06" db="EMBL/GenBank/DDBJ databases">
        <authorList>
            <person name="Ji K."/>
            <person name="Li J."/>
        </authorList>
    </citation>
    <scope>NUCLEOTIDE SEQUENCE</scope>
    <source>
        <strain evidence="8">JKM2019</strain>
        <tissue evidence="8">Whole body</tissue>
    </source>
</reference>
<dbReference type="EMBL" id="ASGP02000006">
    <property type="protein sequence ID" value="KAH9501411.1"/>
    <property type="molecule type" value="Genomic_DNA"/>
</dbReference>
<dbReference type="SUPFAM" id="SSF103473">
    <property type="entry name" value="MFS general substrate transporter"/>
    <property type="match status" value="1"/>
</dbReference>
<reference evidence="8" key="3">
    <citation type="journal article" date="2021" name="World Allergy Organ. J.">
        <title>Chromosome-level assembly of Dermatophagoides farinae genome and transcriptome reveals two novel allergens Der f 37 and Der f 39.</title>
        <authorList>
            <person name="Chen J."/>
            <person name="Cai Z."/>
            <person name="Fan D."/>
            <person name="Hu J."/>
            <person name="Hou Y."/>
            <person name="He Y."/>
            <person name="Zhang Z."/>
            <person name="Zhao Z."/>
            <person name="Gao P."/>
            <person name="Hu W."/>
            <person name="Sun J."/>
            <person name="Li J."/>
            <person name="Ji K."/>
        </authorList>
    </citation>
    <scope>NUCLEOTIDE SEQUENCE</scope>
    <source>
        <strain evidence="8">JKM2019</strain>
    </source>
</reference>
<feature type="transmembrane region" description="Helical" evidence="6">
    <location>
        <begin position="419"/>
        <end position="441"/>
    </location>
</feature>
<feature type="domain" description="Major facilitator superfamily (MFS) profile" evidence="7">
    <location>
        <begin position="9"/>
        <end position="473"/>
    </location>
</feature>
<dbReference type="PANTHER" id="PTHR43385:SF1">
    <property type="entry name" value="RIBOFLAVIN TRANSPORTER RIBJ"/>
    <property type="match status" value="1"/>
</dbReference>
<keyword evidence="3 6" id="KW-0812">Transmembrane</keyword>
<feature type="transmembrane region" description="Helical" evidence="6">
    <location>
        <begin position="51"/>
        <end position="71"/>
    </location>
</feature>
<feature type="transmembrane region" description="Helical" evidence="6">
    <location>
        <begin position="192"/>
        <end position="213"/>
    </location>
</feature>
<name>A0A922HRS9_DERFA</name>
<reference evidence="9" key="4">
    <citation type="journal article" date="2022" name="Res Sq">
        <title>Comparative Genomics Reveals Insights into the Divergent Evolution of Astigmatic Mites and Household Pest Adaptations.</title>
        <authorList>
            <person name="Xiong Q."/>
            <person name="Wan A.T.-Y."/>
            <person name="Liu X.-Y."/>
            <person name="Fung C.S.-H."/>
            <person name="Xiao X."/>
            <person name="Malainual N."/>
            <person name="Hou J."/>
            <person name="Wang L."/>
            <person name="Wang M."/>
            <person name="Yang K."/>
            <person name="Cui Y."/>
            <person name="Leung E."/>
            <person name="Nong W."/>
            <person name="Shin S.-K."/>
            <person name="Au S."/>
            <person name="Jeong K.Y."/>
            <person name="Chew F.T."/>
            <person name="Hui J."/>
            <person name="Leung T.F."/>
            <person name="Tungtrongchitr A."/>
            <person name="Zhong N."/>
            <person name="Liu Z."/>
            <person name="Tsui S."/>
        </authorList>
    </citation>
    <scope>NUCLEOTIDE SEQUENCE</scope>
    <source>
        <strain evidence="9">Derf</strain>
        <tissue evidence="9">Whole organism</tissue>
    </source>
</reference>
<dbReference type="InterPro" id="IPR011701">
    <property type="entry name" value="MFS"/>
</dbReference>
<feature type="transmembrane region" description="Helical" evidence="6">
    <location>
        <begin position="326"/>
        <end position="346"/>
    </location>
</feature>
<protein>
    <submittedName>
        <fullName evidence="8">Major facilitator-like protein 5</fullName>
    </submittedName>
</protein>
<feature type="transmembrane region" description="Helical" evidence="6">
    <location>
        <begin position="358"/>
        <end position="379"/>
    </location>
</feature>
<dbReference type="Pfam" id="PF07690">
    <property type="entry name" value="MFS_1"/>
    <property type="match status" value="1"/>
</dbReference>
<feature type="transmembrane region" description="Helical" evidence="6">
    <location>
        <begin position="293"/>
        <end position="314"/>
    </location>
</feature>
<feature type="transmembrane region" description="Helical" evidence="6">
    <location>
        <begin position="12"/>
        <end position="31"/>
    </location>
</feature>
<sequence>MSYLNDKSKGISSVFGGFLVHLILGTFYTLGNVNTYLTSYIRVHVDPTVTYASSIYINAAFLLGQGTLMMVGGILESKIGPRFTCLIGSFIFSLSIGLTYYTINWGFIWVVFTYGFLSSLGVGMAYVAPLAAGMKWFPKRKGLVNGFIVGGYGLGALVFNYVQTSYLNPLNLSPNPDGYFYAKSILSRVPNLFILLLVIYIIIQIIGCCLLFTPPRQPNEIIFEEGRFLLISSPDEETTFETPLTYNNGYGLNPNSNGSGYSSCEDHNGNIIIGHPSQQTDLTYKQAIRTKEFLLMWLMFALCTQAVQFVNTMYKAFGSQFISDDYFLVFVGSIASIFNAGGRLVWGIFYDKTSFRTCITTMCILLSLLLFTVQISCYYQSKLLYFIWIISIFFTFSGIFVIFPTATAQVFGRLHAGTIYGFLFTAPASMSLCGAFLIQFILKNFGWFGSFATISIFSLMALVLALYFPRDVTHLRNRANFT</sequence>
<proteinExistence type="predicted"/>
<accession>A0A922HRS9</accession>
<feature type="transmembrane region" description="Helical" evidence="6">
    <location>
        <begin position="143"/>
        <end position="162"/>
    </location>
</feature>
<dbReference type="GO" id="GO:0016020">
    <property type="term" value="C:membrane"/>
    <property type="evidence" value="ECO:0007669"/>
    <property type="project" value="UniProtKB-SubCell"/>
</dbReference>
<dbReference type="PROSITE" id="PS50850">
    <property type="entry name" value="MFS"/>
    <property type="match status" value="1"/>
</dbReference>
<reference evidence="9" key="1">
    <citation type="submission" date="2013-05" db="EMBL/GenBank/DDBJ databases">
        <authorList>
            <person name="Yim A.K.Y."/>
            <person name="Chan T.F."/>
            <person name="Ji K.M."/>
            <person name="Liu X.Y."/>
            <person name="Zhou J.W."/>
            <person name="Li R.Q."/>
            <person name="Yang K.Y."/>
            <person name="Li J."/>
            <person name="Li M."/>
            <person name="Law P.T.W."/>
            <person name="Wu Y.L."/>
            <person name="Cai Z.L."/>
            <person name="Qin H."/>
            <person name="Bao Y."/>
            <person name="Leung R.K.K."/>
            <person name="Ng P.K.S."/>
            <person name="Zou J."/>
            <person name="Zhong X.J."/>
            <person name="Ran P.X."/>
            <person name="Zhong N.S."/>
            <person name="Liu Z.G."/>
            <person name="Tsui S.K.W."/>
        </authorList>
    </citation>
    <scope>NUCLEOTIDE SEQUENCE</scope>
    <source>
        <strain evidence="9">Derf</strain>
        <tissue evidence="9">Whole organism</tissue>
    </source>
</reference>
<feature type="transmembrane region" description="Helical" evidence="6">
    <location>
        <begin position="107"/>
        <end position="131"/>
    </location>
</feature>